<dbReference type="PANTHER" id="PTHR23199">
    <property type="entry name" value="NEUROTROPHIN 1-RELATED"/>
    <property type="match status" value="1"/>
</dbReference>
<evidence type="ECO:0000256" key="3">
    <source>
        <dbReference type="ARBA" id="ARBA00023180"/>
    </source>
</evidence>
<protein>
    <submittedName>
        <fullName evidence="7">Protein spaetzle</fullName>
    </submittedName>
</protein>
<feature type="domain" description="Spaetzle" evidence="6">
    <location>
        <begin position="157"/>
        <end position="249"/>
    </location>
</feature>
<dbReference type="SUPFAM" id="SSF57501">
    <property type="entry name" value="Cystine-knot cytokines"/>
    <property type="match status" value="1"/>
</dbReference>
<dbReference type="GO" id="GO:0045087">
    <property type="term" value="P:innate immune response"/>
    <property type="evidence" value="ECO:0007669"/>
    <property type="project" value="TreeGrafter"/>
</dbReference>
<gene>
    <name evidence="7" type="ORF">WN51_09604</name>
</gene>
<dbReference type="STRING" id="166423.A0A0M9A6I1"/>
<dbReference type="Gene3D" id="2.10.90.10">
    <property type="entry name" value="Cystine-knot cytokines"/>
    <property type="match status" value="1"/>
</dbReference>
<evidence type="ECO:0000259" key="6">
    <source>
        <dbReference type="Pfam" id="PF16077"/>
    </source>
</evidence>
<dbReference type="GO" id="GO:0008083">
    <property type="term" value="F:growth factor activity"/>
    <property type="evidence" value="ECO:0007669"/>
    <property type="project" value="TreeGrafter"/>
</dbReference>
<dbReference type="Pfam" id="PF16077">
    <property type="entry name" value="Spaetzle"/>
    <property type="match status" value="1"/>
</dbReference>
<sequence length="276" mass="31146">MTFNSKNIGQGYNSLTFIFVELCFLTALMTQHIYAHPQRDYSNERSAERVTNLENVNRLNIPFDSKITNTRRRGMLADSPERNRQPNDKIIFPGEGTVSRRNSVPVCKGSTYCETVDSYPEDVVNRALQKNDSIRYLAGIDVVDIGERIESPDNTISLCVSTEQVIYPQSGENKNKEWKFIANQENFKQGVRVEKCRTDGASCSVISEIAAGYKTICKQKYIYRELASILEDGSIVPDSFRFPSSCCCHAVFTGNPYTRMGVGIPFTSTKKPTEKK</sequence>
<dbReference type="AlphaFoldDB" id="A0A0M9A6I1"/>
<evidence type="ECO:0000313" key="8">
    <source>
        <dbReference type="Proteomes" id="UP000053105"/>
    </source>
</evidence>
<dbReference type="OrthoDB" id="6359065at2759"/>
<dbReference type="PANTHER" id="PTHR23199:SF12">
    <property type="entry name" value="NEUROTROPHIN 1-RELATED"/>
    <property type="match status" value="1"/>
</dbReference>
<dbReference type="GO" id="GO:0021556">
    <property type="term" value="P:central nervous system formation"/>
    <property type="evidence" value="ECO:0007669"/>
    <property type="project" value="TreeGrafter"/>
</dbReference>
<dbReference type="GO" id="GO:0005615">
    <property type="term" value="C:extracellular space"/>
    <property type="evidence" value="ECO:0007669"/>
    <property type="project" value="UniProtKB-ARBA"/>
</dbReference>
<accession>A0A0M9A6I1</accession>
<keyword evidence="8" id="KW-1185">Reference proteome</keyword>
<evidence type="ECO:0000256" key="2">
    <source>
        <dbReference type="ARBA" id="ARBA00023157"/>
    </source>
</evidence>
<organism evidence="7 8">
    <name type="scientific">Melipona quadrifasciata</name>
    <dbReference type="NCBI Taxonomy" id="166423"/>
    <lineage>
        <taxon>Eukaryota</taxon>
        <taxon>Metazoa</taxon>
        <taxon>Ecdysozoa</taxon>
        <taxon>Arthropoda</taxon>
        <taxon>Hexapoda</taxon>
        <taxon>Insecta</taxon>
        <taxon>Pterygota</taxon>
        <taxon>Neoptera</taxon>
        <taxon>Endopterygota</taxon>
        <taxon>Hymenoptera</taxon>
        <taxon>Apocrita</taxon>
        <taxon>Aculeata</taxon>
        <taxon>Apoidea</taxon>
        <taxon>Anthophila</taxon>
        <taxon>Apidae</taxon>
        <taxon>Melipona</taxon>
    </lineage>
</organism>
<keyword evidence="5" id="KW-0472">Membrane</keyword>
<keyword evidence="2" id="KW-1015">Disulfide bond</keyword>
<dbReference type="FunFam" id="2.10.90.10:FF:000056">
    <property type="entry name" value="Protein spaetzle"/>
    <property type="match status" value="1"/>
</dbReference>
<keyword evidence="1" id="KW-0732">Signal</keyword>
<dbReference type="EMBL" id="KQ435726">
    <property type="protein sequence ID" value="KOX78245.1"/>
    <property type="molecule type" value="Genomic_DNA"/>
</dbReference>
<evidence type="ECO:0000256" key="4">
    <source>
        <dbReference type="SAM" id="MobiDB-lite"/>
    </source>
</evidence>
<name>A0A0M9A6I1_9HYME</name>
<keyword evidence="5" id="KW-0812">Transmembrane</keyword>
<dbReference type="Proteomes" id="UP000053105">
    <property type="component" value="Unassembled WGS sequence"/>
</dbReference>
<dbReference type="InterPro" id="IPR029034">
    <property type="entry name" value="Cystine-knot_cytokine"/>
</dbReference>
<evidence type="ECO:0000313" key="7">
    <source>
        <dbReference type="EMBL" id="KOX78245.1"/>
    </source>
</evidence>
<feature type="transmembrane region" description="Helical" evidence="5">
    <location>
        <begin position="12"/>
        <end position="34"/>
    </location>
</feature>
<proteinExistence type="predicted"/>
<evidence type="ECO:0000256" key="1">
    <source>
        <dbReference type="ARBA" id="ARBA00022729"/>
    </source>
</evidence>
<feature type="region of interest" description="Disordered" evidence="4">
    <location>
        <begin position="74"/>
        <end position="95"/>
    </location>
</feature>
<dbReference type="GO" id="GO:0005121">
    <property type="term" value="F:Toll binding"/>
    <property type="evidence" value="ECO:0007669"/>
    <property type="project" value="TreeGrafter"/>
</dbReference>
<dbReference type="InterPro" id="IPR032104">
    <property type="entry name" value="Spaetzle"/>
</dbReference>
<dbReference type="InterPro" id="IPR052444">
    <property type="entry name" value="Spz/Toll_ligand-like"/>
</dbReference>
<keyword evidence="5" id="KW-1133">Transmembrane helix</keyword>
<reference evidence="7 8" key="1">
    <citation type="submission" date="2015-07" db="EMBL/GenBank/DDBJ databases">
        <title>The genome of Melipona quadrifasciata.</title>
        <authorList>
            <person name="Pan H."/>
            <person name="Kapheim K."/>
        </authorList>
    </citation>
    <scope>NUCLEOTIDE SEQUENCE [LARGE SCALE GENOMIC DNA]</scope>
    <source>
        <strain evidence="7">0111107301</strain>
        <tissue evidence="7">Whole body</tissue>
    </source>
</reference>
<evidence type="ECO:0000256" key="5">
    <source>
        <dbReference type="SAM" id="Phobius"/>
    </source>
</evidence>
<keyword evidence="3" id="KW-0325">Glycoprotein</keyword>